<dbReference type="NCBIfam" id="TIGR01145">
    <property type="entry name" value="ATP_synt_delta"/>
    <property type="match status" value="1"/>
</dbReference>
<reference evidence="9" key="1">
    <citation type="submission" date="2017-02" db="EMBL/GenBank/DDBJ databases">
        <authorList>
            <person name="Varghese N."/>
            <person name="Submissions S."/>
        </authorList>
    </citation>
    <scope>NUCLEOTIDE SEQUENCE [LARGE SCALE GENOMIC DNA]</scope>
    <source>
        <strain evidence="9">DSM 24967</strain>
    </source>
</reference>
<gene>
    <name evidence="7" type="primary">atpH</name>
    <name evidence="8" type="ORF">SAMN05660349_02181</name>
</gene>
<accession>A0A1T5CZ62</accession>
<keyword evidence="6 7" id="KW-0066">ATP synthesis</keyword>
<dbReference type="EMBL" id="FUYQ01000015">
    <property type="protein sequence ID" value="SKB64744.1"/>
    <property type="molecule type" value="Genomic_DNA"/>
</dbReference>
<keyword evidence="7" id="KW-0139">CF(1)</keyword>
<evidence type="ECO:0000256" key="6">
    <source>
        <dbReference type="ARBA" id="ARBA00023310"/>
    </source>
</evidence>
<dbReference type="GO" id="GO:0045259">
    <property type="term" value="C:proton-transporting ATP synthase complex"/>
    <property type="evidence" value="ECO:0007669"/>
    <property type="project" value="UniProtKB-KW"/>
</dbReference>
<dbReference type="NCBIfam" id="NF009964">
    <property type="entry name" value="PRK13429.1-3"/>
    <property type="match status" value="1"/>
</dbReference>
<dbReference type="PANTHER" id="PTHR11910">
    <property type="entry name" value="ATP SYNTHASE DELTA CHAIN"/>
    <property type="match status" value="1"/>
</dbReference>
<dbReference type="Gene3D" id="1.10.520.20">
    <property type="entry name" value="N-terminal domain of the delta subunit of the F1F0-ATP synthase"/>
    <property type="match status" value="1"/>
</dbReference>
<protein>
    <recommendedName>
        <fullName evidence="7">ATP synthase subunit delta</fullName>
    </recommendedName>
    <alternativeName>
        <fullName evidence="7">ATP synthase F(1) sector subunit delta</fullName>
    </alternativeName>
    <alternativeName>
        <fullName evidence="7">F-type ATPase subunit delta</fullName>
        <shortName evidence="7">F-ATPase subunit delta</shortName>
    </alternativeName>
</protein>
<comment type="subcellular location">
    <subcellularLocation>
        <location evidence="7">Cell membrane</location>
        <topology evidence="7">Peripheral membrane protein</topology>
    </subcellularLocation>
    <subcellularLocation>
        <location evidence="1">Membrane</location>
    </subcellularLocation>
</comment>
<proteinExistence type="inferred from homology"/>
<evidence type="ECO:0000313" key="8">
    <source>
        <dbReference type="EMBL" id="SKB64744.1"/>
    </source>
</evidence>
<dbReference type="PRINTS" id="PR00125">
    <property type="entry name" value="ATPASEDELTA"/>
</dbReference>
<name>A0A1T5CZ62_9BACT</name>
<organism evidence="8 9">
    <name type="scientific">Parabacteroides chartae</name>
    <dbReference type="NCBI Taxonomy" id="1037355"/>
    <lineage>
        <taxon>Bacteria</taxon>
        <taxon>Pseudomonadati</taxon>
        <taxon>Bacteroidota</taxon>
        <taxon>Bacteroidia</taxon>
        <taxon>Bacteroidales</taxon>
        <taxon>Tannerellaceae</taxon>
        <taxon>Parabacteroides</taxon>
    </lineage>
</organism>
<evidence type="ECO:0000256" key="1">
    <source>
        <dbReference type="ARBA" id="ARBA00004370"/>
    </source>
</evidence>
<dbReference type="RefSeq" id="WP_079683668.1">
    <property type="nucleotide sequence ID" value="NZ_FUYQ01000015.1"/>
</dbReference>
<sequence length="181" mass="20761">MYTGNISVRYARALHSFAKENKEETQVYNEMLMLLHQMKAVVALVNSLNSPIISLSKKAMLLETACGIDVSNSTSRFIKLVLSQKREDMLRYICLQYIDMYRKEKHILPITLTLAQPIDAETSERIKKLIRIKTHDEVEFTVVIDPKQIGGFILDTDGYRLDASVLSQLDSIRSQLIRQNL</sequence>
<evidence type="ECO:0000313" key="9">
    <source>
        <dbReference type="Proteomes" id="UP000190852"/>
    </source>
</evidence>
<evidence type="ECO:0000256" key="2">
    <source>
        <dbReference type="ARBA" id="ARBA00022448"/>
    </source>
</evidence>
<dbReference type="SUPFAM" id="SSF47928">
    <property type="entry name" value="N-terminal domain of the delta subunit of the F1F0-ATP synthase"/>
    <property type="match status" value="1"/>
</dbReference>
<dbReference type="AlphaFoldDB" id="A0A1T5CZ62"/>
<dbReference type="GO" id="GO:0005886">
    <property type="term" value="C:plasma membrane"/>
    <property type="evidence" value="ECO:0007669"/>
    <property type="project" value="UniProtKB-SubCell"/>
</dbReference>
<keyword evidence="3 7" id="KW-0375">Hydrogen ion transport</keyword>
<dbReference type="Proteomes" id="UP000190852">
    <property type="component" value="Unassembled WGS sequence"/>
</dbReference>
<dbReference type="InterPro" id="IPR000711">
    <property type="entry name" value="ATPase_OSCP/dsu"/>
</dbReference>
<keyword evidence="2 7" id="KW-0813">Transport</keyword>
<comment type="function">
    <text evidence="7">This protein is part of the stalk that links CF(0) to CF(1). It either transmits conformational changes from CF(0) to CF(1) or is implicated in proton conduction.</text>
</comment>
<dbReference type="GO" id="GO:0046933">
    <property type="term" value="F:proton-transporting ATP synthase activity, rotational mechanism"/>
    <property type="evidence" value="ECO:0007669"/>
    <property type="project" value="UniProtKB-UniRule"/>
</dbReference>
<evidence type="ECO:0000256" key="3">
    <source>
        <dbReference type="ARBA" id="ARBA00022781"/>
    </source>
</evidence>
<dbReference type="InterPro" id="IPR026015">
    <property type="entry name" value="ATP_synth_OSCP/delta_N_sf"/>
</dbReference>
<comment type="similarity">
    <text evidence="7">Belongs to the ATPase delta chain family.</text>
</comment>
<keyword evidence="9" id="KW-1185">Reference proteome</keyword>
<keyword evidence="7" id="KW-1003">Cell membrane</keyword>
<evidence type="ECO:0000256" key="4">
    <source>
        <dbReference type="ARBA" id="ARBA00023065"/>
    </source>
</evidence>
<dbReference type="Pfam" id="PF00213">
    <property type="entry name" value="OSCP"/>
    <property type="match status" value="1"/>
</dbReference>
<dbReference type="HAMAP" id="MF_01416">
    <property type="entry name" value="ATP_synth_delta_bact"/>
    <property type="match status" value="1"/>
</dbReference>
<keyword evidence="4 7" id="KW-0406">Ion transport</keyword>
<comment type="function">
    <text evidence="7">F(1)F(0) ATP synthase produces ATP from ADP in the presence of a proton or sodium gradient. F-type ATPases consist of two structural domains, F(1) containing the extramembraneous catalytic core and F(0) containing the membrane proton channel, linked together by a central stalk and a peripheral stalk. During catalysis, ATP synthesis in the catalytic domain of F(1) is coupled via a rotary mechanism of the central stalk subunits to proton translocation.</text>
</comment>
<evidence type="ECO:0000256" key="5">
    <source>
        <dbReference type="ARBA" id="ARBA00023136"/>
    </source>
</evidence>
<evidence type="ECO:0000256" key="7">
    <source>
        <dbReference type="HAMAP-Rule" id="MF_01416"/>
    </source>
</evidence>
<keyword evidence="5 7" id="KW-0472">Membrane</keyword>